<reference evidence="5" key="2">
    <citation type="submission" date="2020-09" db="EMBL/GenBank/DDBJ databases">
        <authorList>
            <person name="Sun Q."/>
            <person name="Zhou Y."/>
        </authorList>
    </citation>
    <scope>NUCLEOTIDE SEQUENCE</scope>
    <source>
        <strain evidence="5">CGMCC 1.14984</strain>
    </source>
</reference>
<dbReference type="InterPro" id="IPR046532">
    <property type="entry name" value="DUF6597"/>
</dbReference>
<keyword evidence="1" id="KW-0805">Transcription regulation</keyword>
<dbReference type="PANTHER" id="PTHR46796">
    <property type="entry name" value="HTH-TYPE TRANSCRIPTIONAL ACTIVATOR RHAS-RELATED"/>
    <property type="match status" value="1"/>
</dbReference>
<gene>
    <name evidence="5" type="ORF">GCM10011355_05560</name>
</gene>
<dbReference type="SMART" id="SM00342">
    <property type="entry name" value="HTH_ARAC"/>
    <property type="match status" value="1"/>
</dbReference>
<dbReference type="AlphaFoldDB" id="A0A8J3A0K3"/>
<proteinExistence type="predicted"/>
<sequence>MQYREFPPSDELSDWVENRWVFEIDEEVQALEHVIVPDGTISLSCAILPGMPPMLAIVGPSVLAYRRPVMPGAVYCGLRLRAGVAGSMLRRNIRTLAGQILPMAEAFPDLSEALGAELKYGLSADDGLDLLGQVVARLMHQADPIDAPVRDYCDHIVAEQGDVVLKTLAEAAPLGERQLRRRFLYQVGLTAKEFSRLRRVRHACACIVLGKGTPASASGQSGFSDQSHMSREFRHVFGSSQRLVTDYLSSIRHLGLA</sequence>
<dbReference type="GO" id="GO:0003700">
    <property type="term" value="F:DNA-binding transcription factor activity"/>
    <property type="evidence" value="ECO:0007669"/>
    <property type="project" value="InterPro"/>
</dbReference>
<dbReference type="InterPro" id="IPR018060">
    <property type="entry name" value="HTH_AraC"/>
</dbReference>
<evidence type="ECO:0000313" key="6">
    <source>
        <dbReference type="Proteomes" id="UP000621856"/>
    </source>
</evidence>
<evidence type="ECO:0000256" key="2">
    <source>
        <dbReference type="ARBA" id="ARBA00023125"/>
    </source>
</evidence>
<name>A0A8J3A0K3_9PROT</name>
<evidence type="ECO:0000259" key="4">
    <source>
        <dbReference type="PROSITE" id="PS01124"/>
    </source>
</evidence>
<feature type="domain" description="HTH araC/xylS-type" evidence="4">
    <location>
        <begin position="147"/>
        <end position="247"/>
    </location>
</feature>
<keyword evidence="2" id="KW-0238">DNA-binding</keyword>
<evidence type="ECO:0000256" key="3">
    <source>
        <dbReference type="ARBA" id="ARBA00023163"/>
    </source>
</evidence>
<dbReference type="PROSITE" id="PS01124">
    <property type="entry name" value="HTH_ARAC_FAMILY_2"/>
    <property type="match status" value="1"/>
</dbReference>
<dbReference type="EMBL" id="BMGZ01000001">
    <property type="protein sequence ID" value="GGH93523.1"/>
    <property type="molecule type" value="Genomic_DNA"/>
</dbReference>
<dbReference type="Pfam" id="PF12833">
    <property type="entry name" value="HTH_18"/>
    <property type="match status" value="1"/>
</dbReference>
<reference evidence="5" key="1">
    <citation type="journal article" date="2014" name="Int. J. Syst. Evol. Microbiol.">
        <title>Complete genome sequence of Corynebacterium casei LMG S-19264T (=DSM 44701T), isolated from a smear-ripened cheese.</title>
        <authorList>
            <consortium name="US DOE Joint Genome Institute (JGI-PGF)"/>
            <person name="Walter F."/>
            <person name="Albersmeier A."/>
            <person name="Kalinowski J."/>
            <person name="Ruckert C."/>
        </authorList>
    </citation>
    <scope>NUCLEOTIDE SEQUENCE</scope>
    <source>
        <strain evidence="5">CGMCC 1.14984</strain>
    </source>
</reference>
<evidence type="ECO:0000256" key="1">
    <source>
        <dbReference type="ARBA" id="ARBA00023015"/>
    </source>
</evidence>
<dbReference type="RefSeq" id="WP_155137034.1">
    <property type="nucleotide sequence ID" value="NZ_BMGZ01000001.1"/>
</dbReference>
<dbReference type="InterPro" id="IPR050204">
    <property type="entry name" value="AraC_XylS_family_regulators"/>
</dbReference>
<organism evidence="5 6">
    <name type="scientific">Aquisalinus luteolus</name>
    <dbReference type="NCBI Taxonomy" id="1566827"/>
    <lineage>
        <taxon>Bacteria</taxon>
        <taxon>Pseudomonadati</taxon>
        <taxon>Pseudomonadota</taxon>
        <taxon>Alphaproteobacteria</taxon>
        <taxon>Parvularculales</taxon>
        <taxon>Parvularculaceae</taxon>
        <taxon>Aquisalinus</taxon>
    </lineage>
</organism>
<accession>A0A8J3A0K3</accession>
<dbReference type="Proteomes" id="UP000621856">
    <property type="component" value="Unassembled WGS sequence"/>
</dbReference>
<evidence type="ECO:0000313" key="5">
    <source>
        <dbReference type="EMBL" id="GGH93523.1"/>
    </source>
</evidence>
<dbReference type="GO" id="GO:0043565">
    <property type="term" value="F:sequence-specific DNA binding"/>
    <property type="evidence" value="ECO:0007669"/>
    <property type="project" value="InterPro"/>
</dbReference>
<comment type="caution">
    <text evidence="5">The sequence shown here is derived from an EMBL/GenBank/DDBJ whole genome shotgun (WGS) entry which is preliminary data.</text>
</comment>
<keyword evidence="3" id="KW-0804">Transcription</keyword>
<dbReference type="Pfam" id="PF20240">
    <property type="entry name" value="DUF6597"/>
    <property type="match status" value="1"/>
</dbReference>
<protein>
    <submittedName>
        <fullName evidence="5">AraC family transcriptional regulator</fullName>
    </submittedName>
</protein>
<dbReference type="Gene3D" id="1.10.10.60">
    <property type="entry name" value="Homeodomain-like"/>
    <property type="match status" value="1"/>
</dbReference>